<proteinExistence type="evidence at transcript level"/>
<feature type="region of interest" description="Disordered" evidence="1">
    <location>
        <begin position="67"/>
        <end position="93"/>
    </location>
</feature>
<name>A0A193PE89_LOTJA</name>
<evidence type="ECO:0000256" key="1">
    <source>
        <dbReference type="SAM" id="MobiDB-lite"/>
    </source>
</evidence>
<dbReference type="OMA" id="IVMKISC"/>
<sequence length="93" mass="10335">MKITSCRVLAAILALVLVHFLLFSSFCLHHRQSFSRETSLPVSRKLLSSSSTSSASFFTRFGKISGSRNQNRKTVEPSLRKAPPSIPDPTQNK</sequence>
<organism evidence="2">
    <name type="scientific">Lotus japonicus</name>
    <name type="common">Lotus corniculatus var. japonicus</name>
    <dbReference type="NCBI Taxonomy" id="34305"/>
    <lineage>
        <taxon>Eukaryota</taxon>
        <taxon>Viridiplantae</taxon>
        <taxon>Streptophyta</taxon>
        <taxon>Embryophyta</taxon>
        <taxon>Tracheophyta</taxon>
        <taxon>Spermatophyta</taxon>
        <taxon>Magnoliopsida</taxon>
        <taxon>eudicotyledons</taxon>
        <taxon>Gunneridae</taxon>
        <taxon>Pentapetalae</taxon>
        <taxon>rosids</taxon>
        <taxon>fabids</taxon>
        <taxon>Fabales</taxon>
        <taxon>Fabaceae</taxon>
        <taxon>Papilionoideae</taxon>
        <taxon>50 kb inversion clade</taxon>
        <taxon>NPAAA clade</taxon>
        <taxon>Hologalegina</taxon>
        <taxon>robinioid clade</taxon>
        <taxon>Loteae</taxon>
        <taxon>Lotus</taxon>
    </lineage>
</organism>
<reference evidence="2" key="1">
    <citation type="journal article" date="2016" name="J. Plant Res.">
        <title>Expression of the CLE-RS3 gene suppresses root nodulation in Lotus japonicus.</title>
        <authorList>
            <person name="Nishida H."/>
            <person name="Handa Y."/>
            <person name="Tanaka S."/>
            <person name="Suzaki T."/>
            <person name="Kawaguchi M."/>
        </authorList>
    </citation>
    <scope>NUCLEOTIDE SEQUENCE</scope>
</reference>
<dbReference type="AlphaFoldDB" id="A0A193PE89"/>
<dbReference type="EMBL" id="LC120809">
    <property type="protein sequence ID" value="BAV14867.1"/>
    <property type="molecule type" value="mRNA"/>
</dbReference>
<gene>
    <name evidence="2" type="primary">LjCLE39</name>
</gene>
<protein>
    <submittedName>
        <fullName evidence="2">CLAVATA3/ESR-related 39</fullName>
    </submittedName>
</protein>
<evidence type="ECO:0000313" key="2">
    <source>
        <dbReference type="EMBL" id="BAV14867.1"/>
    </source>
</evidence>
<accession>A0A193PE89</accession>